<dbReference type="InterPro" id="IPR042106">
    <property type="entry name" value="Nuo/plastoQ_OxRdtase_6_NuoJ"/>
</dbReference>
<dbReference type="Proteomes" id="UP000613177">
    <property type="component" value="Unassembled WGS sequence"/>
</dbReference>
<evidence type="ECO:0000259" key="3">
    <source>
        <dbReference type="SMART" id="SM00496"/>
    </source>
</evidence>
<reference evidence="4" key="1">
    <citation type="submission" date="2021-01" db="EMBL/GenBank/DDBJ databases">
        <title>Metabolic potential, ecology and presence of endohyphal bacteria is reflected in genomic diversity of Mucoromycotina.</title>
        <authorList>
            <person name="Muszewska A."/>
            <person name="Okrasinska A."/>
            <person name="Steczkiewicz K."/>
            <person name="Drgas O."/>
            <person name="Orlowska M."/>
            <person name="Perlinska-Lenart U."/>
            <person name="Aleksandrzak-Piekarczyk T."/>
            <person name="Szatraj K."/>
            <person name="Zielenkiewicz U."/>
            <person name="Pilsyk S."/>
            <person name="Malc E."/>
            <person name="Mieczkowski P."/>
            <person name="Kruszewska J.S."/>
            <person name="Biernat P."/>
            <person name="Pawlowska J."/>
        </authorList>
    </citation>
    <scope>NUCLEOTIDE SEQUENCE</scope>
    <source>
        <strain evidence="4">WA0000018081</strain>
    </source>
</reference>
<dbReference type="Pfam" id="PF00499">
    <property type="entry name" value="Oxidored_q3"/>
    <property type="match status" value="1"/>
</dbReference>
<evidence type="ECO:0000313" key="4">
    <source>
        <dbReference type="EMBL" id="KAG2231132.1"/>
    </source>
</evidence>
<organism evidence="4 5">
    <name type="scientific">Thamnidium elegans</name>
    <dbReference type="NCBI Taxonomy" id="101142"/>
    <lineage>
        <taxon>Eukaryota</taxon>
        <taxon>Fungi</taxon>
        <taxon>Fungi incertae sedis</taxon>
        <taxon>Mucoromycota</taxon>
        <taxon>Mucoromycotina</taxon>
        <taxon>Mucoromycetes</taxon>
        <taxon>Mucorales</taxon>
        <taxon>Mucorineae</taxon>
        <taxon>Mucoraceae</taxon>
        <taxon>Thamnidium</taxon>
    </lineage>
</organism>
<dbReference type="AlphaFoldDB" id="A0A8H7SN01"/>
<feature type="domain" description="Nuclease associated modular" evidence="3">
    <location>
        <begin position="111"/>
        <end position="127"/>
    </location>
</feature>
<dbReference type="GO" id="GO:0008137">
    <property type="term" value="F:NADH dehydrogenase (ubiquinone) activity"/>
    <property type="evidence" value="ECO:0007669"/>
    <property type="project" value="InterPro"/>
</dbReference>
<protein>
    <recommendedName>
        <fullName evidence="3">Nuclease associated modular domain-containing protein</fullName>
    </recommendedName>
</protein>
<evidence type="ECO:0000313" key="5">
    <source>
        <dbReference type="Proteomes" id="UP000613177"/>
    </source>
</evidence>
<dbReference type="PANTHER" id="PTHR33269">
    <property type="entry name" value="NADH-UBIQUINONE OXIDOREDUCTASE CHAIN 6"/>
    <property type="match status" value="1"/>
</dbReference>
<feature type="transmembrane region" description="Helical" evidence="1">
    <location>
        <begin position="253"/>
        <end position="275"/>
    </location>
</feature>
<name>A0A8H7SN01_9FUNG</name>
<keyword evidence="1" id="KW-0472">Membrane</keyword>
<dbReference type="EMBL" id="JAEPRE010000166">
    <property type="protein sequence ID" value="KAG2231132.1"/>
    <property type="molecule type" value="Genomic_DNA"/>
</dbReference>
<comment type="caution">
    <text evidence="4">The sequence shown here is derived from an EMBL/GenBank/DDBJ whole genome shotgun (WGS) entry which is preliminary data.</text>
</comment>
<evidence type="ECO:0000256" key="1">
    <source>
        <dbReference type="SAM" id="Phobius"/>
    </source>
</evidence>
<feature type="transmembrane region" description="Helical" evidence="1">
    <location>
        <begin position="142"/>
        <end position="165"/>
    </location>
</feature>
<dbReference type="SMART" id="SM00496">
    <property type="entry name" value="IENR2"/>
    <property type="match status" value="2"/>
</dbReference>
<dbReference type="InterPro" id="IPR003611">
    <property type="entry name" value="NUMOD3"/>
</dbReference>
<keyword evidence="1" id="KW-0812">Transmembrane</keyword>
<feature type="signal peptide" evidence="2">
    <location>
        <begin position="1"/>
        <end position="16"/>
    </location>
</feature>
<dbReference type="InterPro" id="IPR001457">
    <property type="entry name" value="NADH_UbQ/plastoQ_OxRdtase_su6"/>
</dbReference>
<dbReference type="PANTHER" id="PTHR33269:SF17">
    <property type="entry name" value="NADH-UBIQUINONE OXIDOREDUCTASE CHAIN 6"/>
    <property type="match status" value="1"/>
</dbReference>
<dbReference type="Gene3D" id="1.20.120.1200">
    <property type="entry name" value="NADH-ubiquinone/plastoquinone oxidoreductase chain 6, subunit NuoJ"/>
    <property type="match status" value="1"/>
</dbReference>
<feature type="chain" id="PRO_5034576323" description="Nuclease associated modular domain-containing protein" evidence="2">
    <location>
        <begin position="17"/>
        <end position="282"/>
    </location>
</feature>
<keyword evidence="5" id="KW-1185">Reference proteome</keyword>
<accession>A0A8H7SN01</accession>
<sequence>MNAILLDLLAFGSVLSGINFIGHFSQAYPCLRSLFNIYFLKYGHSNFSLVILETLGPSKDVSNEDLLLREQYYIDLYETMMPNGYNMRPSDRTKGFNHSEYSKQLISSIRLGGTLSDETKAKISSSLKEQIFQGSEEKLTYLIVYVGAIAILFLFVIMMLNIKLVELQDSSEDYSNPYPLAFVLGTLFVSGLSLTNSNISKFDLPSIFDSINLLSFKSDALETLTVSHSNWDNVFVSMDQINSIGQVLYTSHALFLIVASMILLLAMIGPIVLCLKPTKRIS</sequence>
<gene>
    <name evidence="4" type="ORF">INT48_007976</name>
</gene>
<feature type="domain" description="Nuclease associated modular" evidence="3">
    <location>
        <begin position="94"/>
        <end position="110"/>
    </location>
</feature>
<feature type="transmembrane region" description="Helical" evidence="1">
    <location>
        <begin position="177"/>
        <end position="195"/>
    </location>
</feature>
<dbReference type="GO" id="GO:0003677">
    <property type="term" value="F:DNA binding"/>
    <property type="evidence" value="ECO:0007669"/>
    <property type="project" value="InterPro"/>
</dbReference>
<proteinExistence type="predicted"/>
<keyword evidence="1" id="KW-1133">Transmembrane helix</keyword>
<keyword evidence="2" id="KW-0732">Signal</keyword>
<dbReference type="InterPro" id="IPR035901">
    <property type="entry name" value="GIY-YIG_endonuc_sf"/>
</dbReference>
<evidence type="ECO:0000256" key="2">
    <source>
        <dbReference type="SAM" id="SignalP"/>
    </source>
</evidence>
<dbReference type="Gene3D" id="3.40.1440.10">
    <property type="entry name" value="GIY-YIG endonuclease"/>
    <property type="match status" value="1"/>
</dbReference>